<dbReference type="Proteomes" id="UP000324800">
    <property type="component" value="Unassembled WGS sequence"/>
</dbReference>
<proteinExistence type="predicted"/>
<feature type="transmembrane region" description="Helical" evidence="2">
    <location>
        <begin position="98"/>
        <end position="124"/>
    </location>
</feature>
<comment type="caution">
    <text evidence="3">The sequence shown here is derived from an EMBL/GenBank/DDBJ whole genome shotgun (WGS) entry which is preliminary data.</text>
</comment>
<feature type="coiled-coil region" evidence="1">
    <location>
        <begin position="187"/>
        <end position="221"/>
    </location>
</feature>
<protein>
    <submittedName>
        <fullName evidence="3">Uncharacterized protein</fullName>
    </submittedName>
</protein>
<sequence length="326" mass="38049">MTVYNSGQKKYAIHTSNSNESTIEQEESATENLIQNNERIFRKSIEIIKSGSFTVGRIQEDVLKRILRLLVNHDTDRQDEGTLYILKEYFLIDLIYTAFIYTFISTQTYCVSILAVLGMLQVVVDRAREAKREGKEYGGSFMIYGESEIEQEYNETILRRKVELMSNYRLSLESIEEDDLQIVEIENQKHKEAENKNLRQMAQLKQEIKTKEQSDENAIQKLSEISSEQQIKQDRVKDQEICEKLINMSDQVSETDKLVEIRRHEIDSLEQGCMKKYENFQSAIGFREIRGKFRRDYQIVSIKISAKPKQIRGNRAISADFHATLS</sequence>
<keyword evidence="2" id="KW-0812">Transmembrane</keyword>
<keyword evidence="2" id="KW-1133">Transmembrane helix</keyword>
<dbReference type="AlphaFoldDB" id="A0A5J4W865"/>
<gene>
    <name evidence="3" type="ORF">EZS28_013408</name>
</gene>
<keyword evidence="1" id="KW-0175">Coiled coil</keyword>
<accession>A0A5J4W865</accession>
<keyword evidence="2" id="KW-0472">Membrane</keyword>
<organism evidence="3 4">
    <name type="scientific">Streblomastix strix</name>
    <dbReference type="NCBI Taxonomy" id="222440"/>
    <lineage>
        <taxon>Eukaryota</taxon>
        <taxon>Metamonada</taxon>
        <taxon>Preaxostyla</taxon>
        <taxon>Oxymonadida</taxon>
        <taxon>Streblomastigidae</taxon>
        <taxon>Streblomastix</taxon>
    </lineage>
</organism>
<evidence type="ECO:0000256" key="2">
    <source>
        <dbReference type="SAM" id="Phobius"/>
    </source>
</evidence>
<evidence type="ECO:0000256" key="1">
    <source>
        <dbReference type="SAM" id="Coils"/>
    </source>
</evidence>
<dbReference type="EMBL" id="SNRW01003009">
    <property type="protein sequence ID" value="KAA6391064.1"/>
    <property type="molecule type" value="Genomic_DNA"/>
</dbReference>
<evidence type="ECO:0000313" key="4">
    <source>
        <dbReference type="Proteomes" id="UP000324800"/>
    </source>
</evidence>
<name>A0A5J4W865_9EUKA</name>
<evidence type="ECO:0000313" key="3">
    <source>
        <dbReference type="EMBL" id="KAA6391064.1"/>
    </source>
</evidence>
<reference evidence="3 4" key="1">
    <citation type="submission" date="2019-03" db="EMBL/GenBank/DDBJ databases">
        <title>Single cell metagenomics reveals metabolic interactions within the superorganism composed of flagellate Streblomastix strix and complex community of Bacteroidetes bacteria on its surface.</title>
        <authorList>
            <person name="Treitli S.C."/>
            <person name="Kolisko M."/>
            <person name="Husnik F."/>
            <person name="Keeling P."/>
            <person name="Hampl V."/>
        </authorList>
    </citation>
    <scope>NUCLEOTIDE SEQUENCE [LARGE SCALE GENOMIC DNA]</scope>
    <source>
        <strain evidence="3">ST1C</strain>
    </source>
</reference>